<dbReference type="Proteomes" id="UP001497602">
    <property type="component" value="Unassembled WGS sequence"/>
</dbReference>
<proteinExistence type="predicted"/>
<comment type="caution">
    <text evidence="2">The sequence shown here is derived from an EMBL/GenBank/DDBJ whole genome shotgun (WGS) entry which is preliminary data.</text>
</comment>
<dbReference type="RefSeq" id="WP_348740023.1">
    <property type="nucleotide sequence ID" value="NZ_CAXJRC010000044.1"/>
</dbReference>
<keyword evidence="3" id="KW-1185">Reference proteome</keyword>
<keyword evidence="1" id="KW-1133">Transmembrane helix</keyword>
<evidence type="ECO:0000256" key="1">
    <source>
        <dbReference type="SAM" id="Phobius"/>
    </source>
</evidence>
<sequence>MSTEHVNEIQIQQYVFDLDNCDKTIITHINSCEHCKSLVNEYKYLSNDLKELTKPSLDFDIASQILEQLPEKKQSKPFISVNNSALVLLAIGVLAILIHTISNINIIESYSSYFIISIVFFITILSTIEMLQTFKRKLTF</sequence>
<accession>A0ABP1FJV6</accession>
<keyword evidence="1" id="KW-0472">Membrane</keyword>
<keyword evidence="1" id="KW-0812">Transmembrane</keyword>
<gene>
    <name evidence="2" type="ORF">T190115A13A_70195</name>
</gene>
<evidence type="ECO:0008006" key="4">
    <source>
        <dbReference type="Google" id="ProtNLM"/>
    </source>
</evidence>
<feature type="transmembrane region" description="Helical" evidence="1">
    <location>
        <begin position="78"/>
        <end position="98"/>
    </location>
</feature>
<feature type="transmembrane region" description="Helical" evidence="1">
    <location>
        <begin position="110"/>
        <end position="131"/>
    </location>
</feature>
<evidence type="ECO:0000313" key="2">
    <source>
        <dbReference type="EMBL" id="CAL2108422.1"/>
    </source>
</evidence>
<protein>
    <recommendedName>
        <fullName evidence="4">Zinc-finger domain-containing protein</fullName>
    </recommendedName>
</protein>
<dbReference type="EMBL" id="CAXJRC010000044">
    <property type="protein sequence ID" value="CAL2108422.1"/>
    <property type="molecule type" value="Genomic_DNA"/>
</dbReference>
<name>A0ABP1FJV6_9FLAO</name>
<reference evidence="2 3" key="1">
    <citation type="submission" date="2024-05" db="EMBL/GenBank/DDBJ databases">
        <authorList>
            <person name="Duchaud E."/>
        </authorList>
    </citation>
    <scope>NUCLEOTIDE SEQUENCE [LARGE SCALE GENOMIC DNA]</scope>
    <source>
        <strain evidence="2">Ena-SAMPLE-TAB-13-05-2024-13:56:06:370-140305</strain>
    </source>
</reference>
<organism evidence="2 3">
    <name type="scientific">Tenacibaculum vairaonense</name>
    <dbReference type="NCBI Taxonomy" id="3137860"/>
    <lineage>
        <taxon>Bacteria</taxon>
        <taxon>Pseudomonadati</taxon>
        <taxon>Bacteroidota</taxon>
        <taxon>Flavobacteriia</taxon>
        <taxon>Flavobacteriales</taxon>
        <taxon>Flavobacteriaceae</taxon>
        <taxon>Tenacibaculum</taxon>
    </lineage>
</organism>
<evidence type="ECO:0000313" key="3">
    <source>
        <dbReference type="Proteomes" id="UP001497602"/>
    </source>
</evidence>